<dbReference type="Proteomes" id="UP000839644">
    <property type="component" value="Unassembled WGS sequence"/>
</dbReference>
<name>A0A3Y9C2K4_SALEB</name>
<comment type="caution">
    <text evidence="1">The sequence shown here is derived from an EMBL/GenBank/DDBJ whole genome shotgun (WGS) entry which is preliminary data.</text>
</comment>
<dbReference type="AlphaFoldDB" id="A0A3Y9C2K4"/>
<proteinExistence type="predicted"/>
<evidence type="ECO:0000313" key="1">
    <source>
        <dbReference type="EMBL" id="EAB8478152.1"/>
    </source>
</evidence>
<dbReference type="EMBL" id="AAAFYZ010000052">
    <property type="protein sequence ID" value="EAB8478152.1"/>
    <property type="molecule type" value="Genomic_DNA"/>
</dbReference>
<reference evidence="1" key="1">
    <citation type="submission" date="2018-08" db="EMBL/GenBank/DDBJ databases">
        <authorList>
            <person name="Ashton P.M."/>
            <person name="Dallman T."/>
            <person name="Nair S."/>
            <person name="De Pinna E."/>
            <person name="Peters T."/>
            <person name="Grant K."/>
        </authorList>
    </citation>
    <scope>NUCLEOTIDE SEQUENCE [LARGE SCALE GENOMIC DNA]</scope>
    <source>
        <strain evidence="1">43913</strain>
    </source>
</reference>
<organism evidence="1">
    <name type="scientific">Salmonella enterica subsp. enterica serovar Java</name>
    <dbReference type="NCBI Taxonomy" id="224729"/>
    <lineage>
        <taxon>Bacteria</taxon>
        <taxon>Pseudomonadati</taxon>
        <taxon>Pseudomonadota</taxon>
        <taxon>Gammaproteobacteria</taxon>
        <taxon>Enterobacterales</taxon>
        <taxon>Enterobacteriaceae</taxon>
        <taxon>Salmonella</taxon>
    </lineage>
</organism>
<sequence>MTSKHTVLTREEFNEYMYALRLIWLLTDKKIVSDQLNEGISKNQIIEKMKDTVKKSKLISCSPEPNTKRFSESIFFIIEQRVNECGKLNQQANKSD</sequence>
<accession>A0A3Y9C2K4</accession>
<protein>
    <submittedName>
        <fullName evidence="1">Uncharacterized protein</fullName>
    </submittedName>
</protein>
<gene>
    <name evidence="1" type="ORF">AU894_18375</name>
</gene>